<dbReference type="SMART" id="SM00448">
    <property type="entry name" value="REC"/>
    <property type="match status" value="1"/>
</dbReference>
<dbReference type="STRING" id="3983.A0A2C9UJQ3"/>
<evidence type="ECO:0000313" key="12">
    <source>
        <dbReference type="EMBL" id="OAY30950.1"/>
    </source>
</evidence>
<comment type="caution">
    <text evidence="12">The sequence shown here is derived from an EMBL/GenBank/DDBJ whole genome shotgun (WGS) entry which is preliminary data.</text>
</comment>
<dbReference type="GO" id="GO:0009736">
    <property type="term" value="P:cytokinin-activated signaling pathway"/>
    <property type="evidence" value="ECO:0007669"/>
    <property type="project" value="UniProtKB-KW"/>
</dbReference>
<evidence type="ECO:0000256" key="3">
    <source>
        <dbReference type="ARBA" id="ARBA00022864"/>
    </source>
</evidence>
<feature type="region of interest" description="Disordered" evidence="10">
    <location>
        <begin position="182"/>
        <end position="205"/>
    </location>
</feature>
<keyword evidence="7" id="KW-0539">Nucleus</keyword>
<dbReference type="InterPro" id="IPR011006">
    <property type="entry name" value="CheY-like_superfamily"/>
</dbReference>
<proteinExistence type="inferred from homology"/>
<evidence type="ECO:0000256" key="1">
    <source>
        <dbReference type="ARBA" id="ARBA00004123"/>
    </source>
</evidence>
<keyword evidence="6" id="KW-0804">Transcription</keyword>
<reference evidence="13" key="1">
    <citation type="journal article" date="2016" name="Nat. Biotechnol.">
        <title>Sequencing wild and cultivated cassava and related species reveals extensive interspecific hybridization and genetic diversity.</title>
        <authorList>
            <person name="Bredeson J.V."/>
            <person name="Lyons J.B."/>
            <person name="Prochnik S.E."/>
            <person name="Wu G.A."/>
            <person name="Ha C.M."/>
            <person name="Edsinger-Gonzales E."/>
            <person name="Grimwood J."/>
            <person name="Schmutz J."/>
            <person name="Rabbi I.Y."/>
            <person name="Egesi C."/>
            <person name="Nauluvula P."/>
            <person name="Lebot V."/>
            <person name="Ndunguru J."/>
            <person name="Mkamilo G."/>
            <person name="Bart R.S."/>
            <person name="Setter T.L."/>
            <person name="Gleadow R.M."/>
            <person name="Kulakow P."/>
            <person name="Ferguson M.E."/>
            <person name="Rounsley S."/>
            <person name="Rokhsar D.S."/>
        </authorList>
    </citation>
    <scope>NUCLEOTIDE SEQUENCE [LARGE SCALE GENOMIC DNA]</scope>
    <source>
        <strain evidence="13">cv. AM560-2</strain>
    </source>
</reference>
<dbReference type="FunFam" id="3.40.50.2300:FF:000184">
    <property type="entry name" value="Response regulator 3"/>
    <property type="match status" value="1"/>
</dbReference>
<keyword evidence="4" id="KW-0902">Two-component regulatory system</keyword>
<evidence type="ECO:0000256" key="6">
    <source>
        <dbReference type="ARBA" id="ARBA00023163"/>
    </source>
</evidence>
<dbReference type="OMA" id="RIEQCIK"/>
<name>A0A2C9UJQ3_MANES</name>
<dbReference type="GO" id="GO:0005634">
    <property type="term" value="C:nucleus"/>
    <property type="evidence" value="ECO:0007669"/>
    <property type="project" value="UniProtKB-SubCell"/>
</dbReference>
<sequence>MATAGEVLRRSLPEEVGVSNGSSSVSDELHVLAVDDSHVDRKVIERLLKISSCKVTTVDSGTRALQYLGLDGEKKSVGFNDLKVNLIMTDYSMPGMTGYELLKKIKESSAFREIPVVIMSSENILARIDRCLEEGAEEFIVKPVKLSDVKRLKDFIMRGEGEEKGKTKIQKRKMEDDDIFSFSSQLPSSDSEVSSEQQSSTQTSTLYMSKRLKFLKTD</sequence>
<dbReference type="PROSITE" id="PS50110">
    <property type="entry name" value="RESPONSE_REGULATORY"/>
    <property type="match status" value="1"/>
</dbReference>
<dbReference type="PANTHER" id="PTHR43874">
    <property type="entry name" value="TWO-COMPONENT RESPONSE REGULATOR"/>
    <property type="match status" value="1"/>
</dbReference>
<feature type="domain" description="Response regulatory" evidence="11">
    <location>
        <begin position="30"/>
        <end position="157"/>
    </location>
</feature>
<evidence type="ECO:0000256" key="5">
    <source>
        <dbReference type="ARBA" id="ARBA00023015"/>
    </source>
</evidence>
<evidence type="ECO:0000256" key="4">
    <source>
        <dbReference type="ARBA" id="ARBA00023012"/>
    </source>
</evidence>
<dbReference type="Gramene" id="Manes.14G071300.1.v8.1">
    <property type="protein sequence ID" value="Manes.14G071300.1.v8.1.CDS"/>
    <property type="gene ID" value="Manes.14G071300.v8.1"/>
</dbReference>
<keyword evidence="2 9" id="KW-0597">Phosphoprotein</keyword>
<dbReference type="OrthoDB" id="60033at2759"/>
<evidence type="ECO:0000256" key="10">
    <source>
        <dbReference type="SAM" id="MobiDB-lite"/>
    </source>
</evidence>
<comment type="subcellular location">
    <subcellularLocation>
        <location evidence="1">Nucleus</location>
    </subcellularLocation>
</comment>
<evidence type="ECO:0000259" key="11">
    <source>
        <dbReference type="PROSITE" id="PS50110"/>
    </source>
</evidence>
<dbReference type="Gene3D" id="3.40.50.2300">
    <property type="match status" value="1"/>
</dbReference>
<keyword evidence="5" id="KW-0805">Transcription regulation</keyword>
<organism evidence="12 13">
    <name type="scientific">Manihot esculenta</name>
    <name type="common">Cassava</name>
    <name type="synonym">Jatropha manihot</name>
    <dbReference type="NCBI Taxonomy" id="3983"/>
    <lineage>
        <taxon>Eukaryota</taxon>
        <taxon>Viridiplantae</taxon>
        <taxon>Streptophyta</taxon>
        <taxon>Embryophyta</taxon>
        <taxon>Tracheophyta</taxon>
        <taxon>Spermatophyta</taxon>
        <taxon>Magnoliopsida</taxon>
        <taxon>eudicotyledons</taxon>
        <taxon>Gunneridae</taxon>
        <taxon>Pentapetalae</taxon>
        <taxon>rosids</taxon>
        <taxon>fabids</taxon>
        <taxon>Malpighiales</taxon>
        <taxon>Euphorbiaceae</taxon>
        <taxon>Crotonoideae</taxon>
        <taxon>Manihoteae</taxon>
        <taxon>Manihot</taxon>
    </lineage>
</organism>
<evidence type="ECO:0000256" key="2">
    <source>
        <dbReference type="ARBA" id="ARBA00022553"/>
    </source>
</evidence>
<keyword evidence="13" id="KW-1185">Reference proteome</keyword>
<dbReference type="EMBL" id="CM004400">
    <property type="protein sequence ID" value="OAY30950.1"/>
    <property type="molecule type" value="Genomic_DNA"/>
</dbReference>
<evidence type="ECO:0000313" key="13">
    <source>
        <dbReference type="Proteomes" id="UP000091857"/>
    </source>
</evidence>
<dbReference type="AlphaFoldDB" id="A0A2C9UJQ3"/>
<accession>A0A2C9UJQ3</accession>
<comment type="similarity">
    <text evidence="8">Belongs to the ARR family. Type-A subfamily.</text>
</comment>
<dbReference type="Proteomes" id="UP000091857">
    <property type="component" value="Chromosome 14"/>
</dbReference>
<dbReference type="GO" id="GO:0000160">
    <property type="term" value="P:phosphorelay signal transduction system"/>
    <property type="evidence" value="ECO:0007669"/>
    <property type="project" value="UniProtKB-KW"/>
</dbReference>
<dbReference type="SUPFAM" id="SSF52172">
    <property type="entry name" value="CheY-like"/>
    <property type="match status" value="1"/>
</dbReference>
<dbReference type="InterPro" id="IPR045279">
    <property type="entry name" value="ARR-like"/>
</dbReference>
<keyword evidence="3" id="KW-0932">Cytokinin signaling pathway</keyword>
<evidence type="ECO:0000256" key="7">
    <source>
        <dbReference type="ARBA" id="ARBA00023242"/>
    </source>
</evidence>
<gene>
    <name evidence="12" type="ORF">MANES_14G071300v8</name>
</gene>
<feature type="modified residue" description="4-aspartylphosphate" evidence="9">
    <location>
        <position position="90"/>
    </location>
</feature>
<dbReference type="CDD" id="cd17581">
    <property type="entry name" value="REC_typeA_ARR"/>
    <property type="match status" value="1"/>
</dbReference>
<dbReference type="PANTHER" id="PTHR43874:SF62">
    <property type="entry name" value="TWO-COMPONENT RESPONSE REGULATOR ARR6"/>
    <property type="match status" value="1"/>
</dbReference>
<protein>
    <recommendedName>
        <fullName evidence="11">Response regulatory domain-containing protein</fullName>
    </recommendedName>
</protein>
<evidence type="ECO:0000256" key="8">
    <source>
        <dbReference type="ARBA" id="ARBA00038244"/>
    </source>
</evidence>
<dbReference type="GO" id="GO:0006355">
    <property type="term" value="P:regulation of DNA-templated transcription"/>
    <property type="evidence" value="ECO:0007669"/>
    <property type="project" value="UniProtKB-ARBA"/>
</dbReference>
<dbReference type="Pfam" id="PF00072">
    <property type="entry name" value="Response_reg"/>
    <property type="match status" value="1"/>
</dbReference>
<dbReference type="InterPro" id="IPR001789">
    <property type="entry name" value="Sig_transdc_resp-reg_receiver"/>
</dbReference>
<evidence type="ECO:0000256" key="9">
    <source>
        <dbReference type="PROSITE-ProRule" id="PRU00169"/>
    </source>
</evidence>